<keyword evidence="1" id="KW-1133">Transmembrane helix</keyword>
<reference evidence="2 3" key="1">
    <citation type="journal article" date="2020" name="ISME J.">
        <title>Enrichment and physiological characterization of a novel comammox Nitrospira indicates ammonium inhibition of complete nitrification.</title>
        <authorList>
            <person name="Sakoula D."/>
            <person name="Koch H."/>
            <person name="Frank J."/>
            <person name="Jetten M.S.M."/>
            <person name="van Kessel M.A.H.J."/>
            <person name="Lucker S."/>
        </authorList>
    </citation>
    <scope>NUCLEOTIDE SEQUENCE [LARGE SCALE GENOMIC DNA]</scope>
    <source>
        <strain evidence="2">Comreactor17</strain>
    </source>
</reference>
<feature type="transmembrane region" description="Helical" evidence="1">
    <location>
        <begin position="6"/>
        <end position="25"/>
    </location>
</feature>
<evidence type="ECO:0000313" key="3">
    <source>
        <dbReference type="Proteomes" id="UP000593737"/>
    </source>
</evidence>
<dbReference type="KEGG" id="nkf:Nkreftii_003054"/>
<organism evidence="2 3">
    <name type="scientific">Candidatus Nitrospira kreftii</name>
    <dbReference type="NCBI Taxonomy" id="2652173"/>
    <lineage>
        <taxon>Bacteria</taxon>
        <taxon>Pseudomonadati</taxon>
        <taxon>Nitrospirota</taxon>
        <taxon>Nitrospiria</taxon>
        <taxon>Nitrospirales</taxon>
        <taxon>Nitrospiraceae</taxon>
        <taxon>Nitrospira</taxon>
    </lineage>
</organism>
<keyword evidence="1" id="KW-0812">Transmembrane</keyword>
<keyword evidence="1" id="KW-0472">Membrane</keyword>
<proteinExistence type="predicted"/>
<evidence type="ECO:0000313" key="2">
    <source>
        <dbReference type="EMBL" id="QPD05280.1"/>
    </source>
</evidence>
<gene>
    <name evidence="2" type="ORF">Nkreftii_003054</name>
</gene>
<dbReference type="EMBL" id="CP047423">
    <property type="protein sequence ID" value="QPD05280.1"/>
    <property type="molecule type" value="Genomic_DNA"/>
</dbReference>
<protein>
    <submittedName>
        <fullName evidence="2">Uncharacterized protein</fullName>
    </submittedName>
</protein>
<dbReference type="Proteomes" id="UP000593737">
    <property type="component" value="Chromosome"/>
</dbReference>
<evidence type="ECO:0000256" key="1">
    <source>
        <dbReference type="SAM" id="Phobius"/>
    </source>
</evidence>
<sequence length="125" mass="13993">MKIWTGLLVGLILGFLFAVTMNLFAPELLDPYTRQFIPSDQIESVKGTVVKKQRESARLLLTLSTSKGVLLSTFTHKLEELDLLIAEGYTITIRLRTYSPFVENPVIERVEVSTTDQGSDSTTTQ</sequence>
<dbReference type="AlphaFoldDB" id="A0A7S8J0T4"/>
<accession>A0A7S8J0T4</accession>
<name>A0A7S8J0T4_9BACT</name>